<evidence type="ECO:0000313" key="11">
    <source>
        <dbReference type="Proteomes" id="UP000029444"/>
    </source>
</evidence>
<evidence type="ECO:0000256" key="6">
    <source>
        <dbReference type="ARBA" id="ARBA00022989"/>
    </source>
</evidence>
<dbReference type="PATRIC" id="fig|1177154.3.peg.1491"/>
<evidence type="ECO:0000256" key="9">
    <source>
        <dbReference type="SAM" id="Phobius"/>
    </source>
</evidence>
<keyword evidence="5 9" id="KW-0812">Transmembrane</keyword>
<feature type="transmembrane region" description="Helical" evidence="9">
    <location>
        <begin position="63"/>
        <end position="80"/>
    </location>
</feature>
<comment type="subunit">
    <text evidence="8">Component of the lipopolysaccharide transport and assembly complex. The LptBFG transporter is composed of two ATP-binding proteins (LptB) and two transmembrane proteins (LptF and LptG).</text>
</comment>
<keyword evidence="4" id="KW-1003">Cell membrane</keyword>
<evidence type="ECO:0000256" key="1">
    <source>
        <dbReference type="ARBA" id="ARBA00002265"/>
    </source>
</evidence>
<accession>A0A095SMK9</accession>
<dbReference type="EMBL" id="ARXV01000004">
    <property type="protein sequence ID" value="KGD65569.1"/>
    <property type="molecule type" value="Genomic_DNA"/>
</dbReference>
<comment type="function">
    <text evidence="1">Part of the ABC transporter complex LptBFG involved in the translocation of lipopolysaccharide (LPS) from the inner membrane to the outer membrane.</text>
</comment>
<evidence type="ECO:0000256" key="3">
    <source>
        <dbReference type="ARBA" id="ARBA00007725"/>
    </source>
</evidence>
<dbReference type="RefSeq" id="WP_035231776.1">
    <property type="nucleotide sequence ID" value="NZ_ARXV01000004.1"/>
</dbReference>
<dbReference type="OrthoDB" id="9776227at2"/>
<feature type="transmembrane region" description="Helical" evidence="9">
    <location>
        <begin position="272"/>
        <end position="293"/>
    </location>
</feature>
<dbReference type="STRING" id="1177154.Y5S_01462"/>
<feature type="transmembrane region" description="Helical" evidence="9">
    <location>
        <begin position="300"/>
        <end position="319"/>
    </location>
</feature>
<dbReference type="AlphaFoldDB" id="A0A095SMK9"/>
<dbReference type="Pfam" id="PF03739">
    <property type="entry name" value="LptF_LptG"/>
    <property type="match status" value="1"/>
</dbReference>
<protein>
    <recommendedName>
        <fullName evidence="12">Permease</fullName>
    </recommendedName>
</protein>
<dbReference type="InterPro" id="IPR030923">
    <property type="entry name" value="LptG"/>
</dbReference>
<evidence type="ECO:0000256" key="2">
    <source>
        <dbReference type="ARBA" id="ARBA00004651"/>
    </source>
</evidence>
<dbReference type="InterPro" id="IPR005495">
    <property type="entry name" value="LptG/LptF_permease"/>
</dbReference>
<comment type="subcellular location">
    <subcellularLocation>
        <location evidence="2">Cell membrane</location>
        <topology evidence="2">Multi-pass membrane protein</topology>
    </subcellularLocation>
</comment>
<comment type="caution">
    <text evidence="10">The sequence shown here is derived from an EMBL/GenBank/DDBJ whole genome shotgun (WGS) entry which is preliminary data.</text>
</comment>
<dbReference type="GO" id="GO:0043190">
    <property type="term" value="C:ATP-binding cassette (ABC) transporter complex"/>
    <property type="evidence" value="ECO:0007669"/>
    <property type="project" value="InterPro"/>
</dbReference>
<evidence type="ECO:0008006" key="12">
    <source>
        <dbReference type="Google" id="ProtNLM"/>
    </source>
</evidence>
<keyword evidence="11" id="KW-1185">Reference proteome</keyword>
<dbReference type="PANTHER" id="PTHR33529">
    <property type="entry name" value="SLR0882 PROTEIN-RELATED"/>
    <property type="match status" value="1"/>
</dbReference>
<evidence type="ECO:0000256" key="5">
    <source>
        <dbReference type="ARBA" id="ARBA00022692"/>
    </source>
</evidence>
<evidence type="ECO:0000256" key="8">
    <source>
        <dbReference type="ARBA" id="ARBA00026081"/>
    </source>
</evidence>
<evidence type="ECO:0000313" key="10">
    <source>
        <dbReference type="EMBL" id="KGD65569.1"/>
    </source>
</evidence>
<reference evidence="10 11" key="1">
    <citation type="submission" date="2012-09" db="EMBL/GenBank/DDBJ databases">
        <title>Genome Sequence of alkane-degrading Bacterium Alcanivorax sp. 19-m-6.</title>
        <authorList>
            <person name="Lai Q."/>
            <person name="Shao Z."/>
        </authorList>
    </citation>
    <scope>NUCLEOTIDE SEQUENCE [LARGE SCALE GENOMIC DNA]</scope>
    <source>
        <strain evidence="10 11">19-m-6</strain>
    </source>
</reference>
<comment type="similarity">
    <text evidence="3">Belongs to the LptF/LptG family.</text>
</comment>
<dbReference type="NCBIfam" id="TIGR04408">
    <property type="entry name" value="LptG_lptG"/>
    <property type="match status" value="1"/>
</dbReference>
<feature type="transmembrane region" description="Helical" evidence="9">
    <location>
        <begin position="331"/>
        <end position="349"/>
    </location>
</feature>
<dbReference type="PANTHER" id="PTHR33529:SF2">
    <property type="entry name" value="LIPOPOLYSACCHARIDE EXPORT SYSTEM PERMEASE PROTEIN LPTG"/>
    <property type="match status" value="1"/>
</dbReference>
<gene>
    <name evidence="10" type="ORF">Y5S_01462</name>
</gene>
<dbReference type="GO" id="GO:0015920">
    <property type="term" value="P:lipopolysaccharide transport"/>
    <property type="evidence" value="ECO:0007669"/>
    <property type="project" value="TreeGrafter"/>
</dbReference>
<organism evidence="10 11">
    <name type="scientific">Alcanivorax nanhaiticus</name>
    <dbReference type="NCBI Taxonomy" id="1177154"/>
    <lineage>
        <taxon>Bacteria</taxon>
        <taxon>Pseudomonadati</taxon>
        <taxon>Pseudomonadota</taxon>
        <taxon>Gammaproteobacteria</taxon>
        <taxon>Oceanospirillales</taxon>
        <taxon>Alcanivoracaceae</taxon>
        <taxon>Alcanivorax</taxon>
    </lineage>
</organism>
<keyword evidence="6 9" id="KW-1133">Transmembrane helix</keyword>
<evidence type="ECO:0000256" key="7">
    <source>
        <dbReference type="ARBA" id="ARBA00023136"/>
    </source>
</evidence>
<sequence length="353" mass="40024">MRLLNRYFWRAVLVPTLAILAIIVGLDCLFGFIYELEALRGNYQVWQALQFILTTTPRRIYEYLPMAILLGTLIGLGLLANSGELSVIRAAGVSTLRVSWLVLRPVLLMIILSIPLGEYLTPYTEQVAQSNRSMAEGGGEALRSKYGYWHREGKEFIHINAVQPNGVLYGLTRYRFDERHKLQETQFVERAIYQGEEWALEGITGTRLTEERTETYSRDNGQWETKLTPQLLSIVVLKPDNLALAKLLEYTAYLKRQGLETADYMLSFWQKLFMPVATIGMVLIAISFVFGPLREVTMGLRLTAGIVAGLIFHYGQQFFGQLSLVFNTEPLVAAALPPVLCLILGVWLLQRVR</sequence>
<feature type="transmembrane region" description="Helical" evidence="9">
    <location>
        <begin position="101"/>
        <end position="120"/>
    </location>
</feature>
<dbReference type="Proteomes" id="UP000029444">
    <property type="component" value="Unassembled WGS sequence"/>
</dbReference>
<proteinExistence type="inferred from homology"/>
<name>A0A095SMK9_9GAMM</name>
<dbReference type="GO" id="GO:0055085">
    <property type="term" value="P:transmembrane transport"/>
    <property type="evidence" value="ECO:0007669"/>
    <property type="project" value="InterPro"/>
</dbReference>
<keyword evidence="7 9" id="KW-0472">Membrane</keyword>
<dbReference type="eggNOG" id="COG0795">
    <property type="taxonomic scope" value="Bacteria"/>
</dbReference>
<evidence type="ECO:0000256" key="4">
    <source>
        <dbReference type="ARBA" id="ARBA00022475"/>
    </source>
</evidence>
<feature type="transmembrane region" description="Helical" evidence="9">
    <location>
        <begin position="12"/>
        <end position="34"/>
    </location>
</feature>